<dbReference type="EMBL" id="JANBPK010000072">
    <property type="protein sequence ID" value="KAJ2936409.1"/>
    <property type="molecule type" value="Genomic_DNA"/>
</dbReference>
<protein>
    <submittedName>
        <fullName evidence="1">Uncharacterized protein</fullName>
    </submittedName>
</protein>
<keyword evidence="2" id="KW-1185">Reference proteome</keyword>
<evidence type="ECO:0000313" key="2">
    <source>
        <dbReference type="Proteomes" id="UP001140091"/>
    </source>
</evidence>
<accession>A0A9W8JLS3</accession>
<sequence>MLYLHLNFLPDPNVNHPDLAGYNGSQHVPTHHDTPSIATPSNFTLPDFEEKHSTLWHSMYALGRNMNNFVQRQSKEQQANVAALNAIAECLASTSISSLDGSEVPKFYEPRIFNGHTN</sequence>
<proteinExistence type="predicted"/>
<organism evidence="1 2">
    <name type="scientific">Candolleomyces eurysporus</name>
    <dbReference type="NCBI Taxonomy" id="2828524"/>
    <lineage>
        <taxon>Eukaryota</taxon>
        <taxon>Fungi</taxon>
        <taxon>Dikarya</taxon>
        <taxon>Basidiomycota</taxon>
        <taxon>Agaricomycotina</taxon>
        <taxon>Agaricomycetes</taxon>
        <taxon>Agaricomycetidae</taxon>
        <taxon>Agaricales</taxon>
        <taxon>Agaricineae</taxon>
        <taxon>Psathyrellaceae</taxon>
        <taxon>Candolleomyces</taxon>
    </lineage>
</organism>
<feature type="non-terminal residue" evidence="1">
    <location>
        <position position="118"/>
    </location>
</feature>
<dbReference type="AlphaFoldDB" id="A0A9W8JLS3"/>
<reference evidence="1" key="1">
    <citation type="submission" date="2022-06" db="EMBL/GenBank/DDBJ databases">
        <title>Genome Sequence of Candolleomyces eurysporus.</title>
        <authorList>
            <person name="Buettner E."/>
        </authorList>
    </citation>
    <scope>NUCLEOTIDE SEQUENCE</scope>
    <source>
        <strain evidence="1">VTCC 930004</strain>
    </source>
</reference>
<dbReference type="Proteomes" id="UP001140091">
    <property type="component" value="Unassembled WGS sequence"/>
</dbReference>
<gene>
    <name evidence="1" type="ORF">H1R20_g685</name>
</gene>
<evidence type="ECO:0000313" key="1">
    <source>
        <dbReference type="EMBL" id="KAJ2936409.1"/>
    </source>
</evidence>
<name>A0A9W8JLS3_9AGAR</name>
<comment type="caution">
    <text evidence="1">The sequence shown here is derived from an EMBL/GenBank/DDBJ whole genome shotgun (WGS) entry which is preliminary data.</text>
</comment>